<dbReference type="PATRIC" id="fig|423471.3.peg.2660"/>
<dbReference type="AlphaFoldDB" id="G5J5S4"/>
<comment type="caution">
    <text evidence="1">The sequence shown here is derived from an EMBL/GenBank/DDBJ whole genome shotgun (WGS) entry which is preliminary data.</text>
</comment>
<reference evidence="1 2" key="1">
    <citation type="journal article" date="2011" name="Front. Microbiol.">
        <title>Two Strains of Crocosphaera watsonii with Highly Conserved Genomes are Distinguished by Strain-Specific Features.</title>
        <authorList>
            <person name="Bench S.R."/>
            <person name="Ilikchyan I.N."/>
            <person name="Tripp H.J."/>
            <person name="Zehr J.P."/>
        </authorList>
    </citation>
    <scope>NUCLEOTIDE SEQUENCE [LARGE SCALE GENOMIC DNA]</scope>
    <source>
        <strain evidence="1 2">WH 0003</strain>
    </source>
</reference>
<dbReference type="Proteomes" id="UP000003477">
    <property type="component" value="Unassembled WGS sequence"/>
</dbReference>
<accession>G5J5S4</accession>
<evidence type="ECO:0000313" key="2">
    <source>
        <dbReference type="Proteomes" id="UP000003477"/>
    </source>
</evidence>
<dbReference type="GeneID" id="88766459"/>
<organism evidence="1 2">
    <name type="scientific">Crocosphaera watsonii WH 0003</name>
    <dbReference type="NCBI Taxonomy" id="423471"/>
    <lineage>
        <taxon>Bacteria</taxon>
        <taxon>Bacillati</taxon>
        <taxon>Cyanobacteriota</taxon>
        <taxon>Cyanophyceae</taxon>
        <taxon>Oscillatoriophycideae</taxon>
        <taxon>Chroococcales</taxon>
        <taxon>Aphanothecaceae</taxon>
        <taxon>Crocosphaera</taxon>
    </lineage>
</organism>
<sequence>MLKTNMHTTAIDFIQRFTGKDLSNRNILEEFSDQVIFSSWLKKQYPNISQETYNAMLLVARPYFDYKDTPVYVVSYVDTLFITGRSDSSISFIRPSRLGTQKQIILDVPHAGTLPPSCVDGLLSDEVIADKSVCSSNPYTIWNQADVGLLEVMASIWQNNQNFVCGSAVLTNLIISNGNRAPAKEGRTNEVYNTHTYRGTPLYKDISQPSEETKLGLKKNHDLSIAVAGACRAAAYMANPNYPIICLEPHSYSAFSHEILDALFSPKLDGMNLTKFAPQNGGKGTKALLDYLRNTHDLKSYQELVRPLVSVLDVSSPDEPDKYSTVNQSQMEAFVDPFISMIREASNRLPINIDNWEISRPDVYGATNTMLKRLEEVIKKANYYLDINDENLISKTINTVTIEYNRVLVTSNETSNIQTSEQDFYERCQLVGAAFVAGIHNMQNLWK</sequence>
<gene>
    <name evidence="1" type="ORF">CWATWH0003_2828</name>
</gene>
<evidence type="ECO:0000313" key="1">
    <source>
        <dbReference type="EMBL" id="EHJ12461.1"/>
    </source>
</evidence>
<dbReference type="EMBL" id="AESD01000420">
    <property type="protein sequence ID" value="EHJ12461.1"/>
    <property type="molecule type" value="Genomic_DNA"/>
</dbReference>
<protein>
    <submittedName>
        <fullName evidence="1">Uncharacterized protein</fullName>
    </submittedName>
</protein>
<proteinExistence type="predicted"/>
<dbReference type="RefSeq" id="WP_007310982.1">
    <property type="nucleotide sequence ID" value="NZ_AESD01000420.1"/>
</dbReference>
<name>G5J5S4_CROWT</name>